<protein>
    <recommendedName>
        <fullName evidence="5">Thiamine diphosphokinase</fullName>
        <ecNumber evidence="5">2.7.6.2</ecNumber>
    </recommendedName>
</protein>
<dbReference type="InterPro" id="IPR053149">
    <property type="entry name" value="TPK"/>
</dbReference>
<dbReference type="Gene3D" id="3.40.50.10240">
    <property type="entry name" value="Thiamin pyrophosphokinase, catalytic domain"/>
    <property type="match status" value="1"/>
</dbReference>
<dbReference type="InterPro" id="IPR007371">
    <property type="entry name" value="TPK_catalytic"/>
</dbReference>
<dbReference type="InterPro" id="IPR006282">
    <property type="entry name" value="Thi_PPkinase"/>
</dbReference>
<dbReference type="CDD" id="cd07995">
    <property type="entry name" value="TPK"/>
    <property type="match status" value="1"/>
</dbReference>
<evidence type="ECO:0000256" key="4">
    <source>
        <dbReference type="ARBA" id="ARBA00022840"/>
    </source>
</evidence>
<name>A0ABY2X3Y5_9RHOB</name>
<dbReference type="SUPFAM" id="SSF63999">
    <property type="entry name" value="Thiamin pyrophosphokinase, catalytic domain"/>
    <property type="match status" value="1"/>
</dbReference>
<dbReference type="PANTHER" id="PTHR41299:SF1">
    <property type="entry name" value="THIAMINE PYROPHOSPHOKINASE"/>
    <property type="match status" value="1"/>
</dbReference>
<dbReference type="NCBIfam" id="TIGR01378">
    <property type="entry name" value="thi_PPkinase"/>
    <property type="match status" value="1"/>
</dbReference>
<organism evidence="7 8">
    <name type="scientific">Ruegeria sediminis</name>
    <dbReference type="NCBI Taxonomy" id="2583820"/>
    <lineage>
        <taxon>Bacteria</taxon>
        <taxon>Pseudomonadati</taxon>
        <taxon>Pseudomonadota</taxon>
        <taxon>Alphaproteobacteria</taxon>
        <taxon>Rhodobacterales</taxon>
        <taxon>Roseobacteraceae</taxon>
        <taxon>Ruegeria</taxon>
    </lineage>
</organism>
<dbReference type="EMBL" id="VCPD01000001">
    <property type="protein sequence ID" value="TMV09552.1"/>
    <property type="molecule type" value="Genomic_DNA"/>
</dbReference>
<gene>
    <name evidence="7" type="ORF">FGK63_00320</name>
</gene>
<dbReference type="SUPFAM" id="SSF63862">
    <property type="entry name" value="Thiamin pyrophosphokinase, substrate-binding domain"/>
    <property type="match status" value="1"/>
</dbReference>
<dbReference type="PANTHER" id="PTHR41299">
    <property type="entry name" value="THIAMINE PYROPHOSPHOKINASE"/>
    <property type="match status" value="1"/>
</dbReference>
<dbReference type="EC" id="2.7.6.2" evidence="5"/>
<evidence type="ECO:0000313" key="8">
    <source>
        <dbReference type="Proteomes" id="UP001193035"/>
    </source>
</evidence>
<dbReference type="InterPro" id="IPR036371">
    <property type="entry name" value="TPK_B1-bd_sf"/>
</dbReference>
<comment type="caution">
    <text evidence="7">The sequence shown here is derived from an EMBL/GenBank/DDBJ whole genome shotgun (WGS) entry which is preliminary data.</text>
</comment>
<accession>A0ABY2X3Y5</accession>
<keyword evidence="1 7" id="KW-0808">Transferase</keyword>
<evidence type="ECO:0000256" key="1">
    <source>
        <dbReference type="ARBA" id="ARBA00022679"/>
    </source>
</evidence>
<dbReference type="GO" id="GO:0004788">
    <property type="term" value="F:thiamine diphosphokinase activity"/>
    <property type="evidence" value="ECO:0007669"/>
    <property type="project" value="UniProtKB-EC"/>
</dbReference>
<evidence type="ECO:0000256" key="5">
    <source>
        <dbReference type="NCBIfam" id="TIGR01378"/>
    </source>
</evidence>
<evidence type="ECO:0000313" key="7">
    <source>
        <dbReference type="EMBL" id="TMV09552.1"/>
    </source>
</evidence>
<dbReference type="InterPro" id="IPR036759">
    <property type="entry name" value="TPK_catalytic_sf"/>
</dbReference>
<sequence length="242" mass="26009">MCPKPENVTNASKNDVIVRSDNPITLVGGGQIGPDDLNLTLNGVSCLVAADGGARAVLASGRLPDVVIGDFDSLQPGDLQRIPEDRLFPIREQDTTDFDKALRNVEAPLVLGVGFSGARVDHQLAVFNSLVRRQEQPCLVLGEREVIFHAPPWIRLPVTPGSVVSLFPMRRVTGRSQGLEWPIDGLVLEPDGRIGTSNRSLGEVVLEMEGPGLLVMVPREALEVVTQAFLSGQAGRWPARAG</sequence>
<reference evidence="7 8" key="1">
    <citation type="submission" date="2019-05" db="EMBL/GenBank/DDBJ databases">
        <title>Ruegeria sp. nov., isolated from tidal flat.</title>
        <authorList>
            <person name="Kim W."/>
        </authorList>
    </citation>
    <scope>NUCLEOTIDE SEQUENCE [LARGE SCALE GENOMIC DNA]</scope>
    <source>
        <strain evidence="7 8">CAU 1488</strain>
    </source>
</reference>
<evidence type="ECO:0000256" key="3">
    <source>
        <dbReference type="ARBA" id="ARBA00022777"/>
    </source>
</evidence>
<evidence type="ECO:0000259" key="6">
    <source>
        <dbReference type="Pfam" id="PF04263"/>
    </source>
</evidence>
<keyword evidence="8" id="KW-1185">Reference proteome</keyword>
<keyword evidence="4" id="KW-0067">ATP-binding</keyword>
<dbReference type="Proteomes" id="UP001193035">
    <property type="component" value="Unassembled WGS sequence"/>
</dbReference>
<keyword evidence="2" id="KW-0547">Nucleotide-binding</keyword>
<keyword evidence="3" id="KW-0418">Kinase</keyword>
<proteinExistence type="predicted"/>
<feature type="domain" description="Thiamin pyrophosphokinase catalytic" evidence="6">
    <location>
        <begin position="41"/>
        <end position="135"/>
    </location>
</feature>
<dbReference type="Pfam" id="PF04263">
    <property type="entry name" value="TPK_catalytic"/>
    <property type="match status" value="1"/>
</dbReference>
<evidence type="ECO:0000256" key="2">
    <source>
        <dbReference type="ARBA" id="ARBA00022741"/>
    </source>
</evidence>